<feature type="region of interest" description="Disordered" evidence="1">
    <location>
        <begin position="1"/>
        <end position="23"/>
    </location>
</feature>
<feature type="transmembrane region" description="Helical" evidence="2">
    <location>
        <begin position="149"/>
        <end position="170"/>
    </location>
</feature>
<keyword evidence="2" id="KW-0812">Transmembrane</keyword>
<proteinExistence type="predicted"/>
<accession>A0ABX1TS65</accession>
<dbReference type="Proteomes" id="UP000760480">
    <property type="component" value="Unassembled WGS sequence"/>
</dbReference>
<evidence type="ECO:0000256" key="1">
    <source>
        <dbReference type="SAM" id="MobiDB-lite"/>
    </source>
</evidence>
<evidence type="ECO:0000313" key="4">
    <source>
        <dbReference type="Proteomes" id="UP000760480"/>
    </source>
</evidence>
<protein>
    <submittedName>
        <fullName evidence="3">DUF1345 domain-containing protein</fullName>
    </submittedName>
</protein>
<feature type="compositionally biased region" description="Basic residues" evidence="1">
    <location>
        <begin position="13"/>
        <end position="23"/>
    </location>
</feature>
<feature type="transmembrane region" description="Helical" evidence="2">
    <location>
        <begin position="83"/>
        <end position="102"/>
    </location>
</feature>
<dbReference type="InterPro" id="IPR009781">
    <property type="entry name" value="DUF1345"/>
</dbReference>
<feature type="transmembrane region" description="Helical" evidence="2">
    <location>
        <begin position="43"/>
        <end position="63"/>
    </location>
</feature>
<gene>
    <name evidence="3" type="ORF">E4P82_18075</name>
</gene>
<dbReference type="EMBL" id="SPMZ01000070">
    <property type="protein sequence ID" value="NMQ20928.1"/>
    <property type="molecule type" value="Genomic_DNA"/>
</dbReference>
<keyword evidence="2" id="KW-1133">Transmembrane helix</keyword>
<feature type="transmembrane region" description="Helical" evidence="2">
    <location>
        <begin position="114"/>
        <end position="137"/>
    </location>
</feature>
<keyword evidence="2" id="KW-0472">Membrane</keyword>
<evidence type="ECO:0000313" key="3">
    <source>
        <dbReference type="EMBL" id="NMQ20928.1"/>
    </source>
</evidence>
<reference evidence="3 4" key="1">
    <citation type="submission" date="2019-03" db="EMBL/GenBank/DDBJ databases">
        <title>Metabolic reconstructions from genomes of highly enriched 'Candidatus Accumulibacter' and 'Candidatus Competibacter' bioreactor populations.</title>
        <authorList>
            <person name="Annavajhala M.K."/>
            <person name="Welles L."/>
            <person name="Abbas B."/>
            <person name="Sorokin D."/>
            <person name="Park H."/>
            <person name="Van Loosdrecht M."/>
            <person name="Chandran K."/>
        </authorList>
    </citation>
    <scope>NUCLEOTIDE SEQUENCE [LARGE SCALE GENOMIC DNA]</scope>
    <source>
        <strain evidence="3 4">SBR_G</strain>
    </source>
</reference>
<dbReference type="Pfam" id="PF07077">
    <property type="entry name" value="DUF1345"/>
    <property type="match status" value="1"/>
</dbReference>
<keyword evidence="4" id="KW-1185">Reference proteome</keyword>
<comment type="caution">
    <text evidence="3">The sequence shown here is derived from an EMBL/GenBank/DDBJ whole genome shotgun (WGS) entry which is preliminary data.</text>
</comment>
<name>A0ABX1TS65_9GAMM</name>
<evidence type="ECO:0000256" key="2">
    <source>
        <dbReference type="SAM" id="Phobius"/>
    </source>
</evidence>
<organism evidence="3 4">
    <name type="scientific">Candidatus Competibacter phosphatis</name>
    <dbReference type="NCBI Taxonomy" id="221280"/>
    <lineage>
        <taxon>Bacteria</taxon>
        <taxon>Pseudomonadati</taxon>
        <taxon>Pseudomonadota</taxon>
        <taxon>Gammaproteobacteria</taxon>
        <taxon>Candidatus Competibacteraceae</taxon>
        <taxon>Candidatus Competibacter</taxon>
    </lineage>
</organism>
<sequence length="288" mass="32250">MADGTGASVGAPKRARTSRRHRSTGMFGKLSVVSKLLRLTSIWAVRLGPGHLMVLSTAVLALVAEVTGGRVRGEARWLVSWDAGVLAYLALSWLIVVLLDSARTRRRVLRKTPAGLALFWVVLVAACASAAAGVMMIHQPLYDSALSRGWHVGLALVTVACAWMVLHTDFGFRYAARYYRNERDGDRGLRFHAHSPPDYLDFMLFAFFYRHDQQRVRCRDQLPRHALDDDAARDHFVRVQLAHSLHLHQPDRGVSGNFEYRPDRWHFPPVLRSHPKAIASQVVGFGSP</sequence>